<dbReference type="EMBL" id="JAKIKU010000004">
    <property type="protein sequence ID" value="MCL1045386.1"/>
    <property type="molecule type" value="Genomic_DNA"/>
</dbReference>
<dbReference type="PANTHER" id="PTHR47892:SF1">
    <property type="entry name" value="UNIVERSAL STRESS PROTEIN E"/>
    <property type="match status" value="1"/>
</dbReference>
<reference evidence="6 7" key="1">
    <citation type="submission" date="2022-01" db="EMBL/GenBank/DDBJ databases">
        <title>Whole genome-based taxonomy of the Shewanellaceae.</title>
        <authorList>
            <person name="Martin-Rodriguez A.J."/>
        </authorList>
    </citation>
    <scope>NUCLEOTIDE SEQUENCE [LARGE SCALE GENOMIC DNA]</scope>
    <source>
        <strain evidence="6 7">DSM 24955</strain>
    </source>
</reference>
<dbReference type="RefSeq" id="WP_248955468.1">
    <property type="nucleotide sequence ID" value="NZ_JAKIKU010000004.1"/>
</dbReference>
<name>A0ABT0KPB9_9GAMM</name>
<dbReference type="PANTHER" id="PTHR47892">
    <property type="entry name" value="UNIVERSAL STRESS PROTEIN E"/>
    <property type="match status" value="1"/>
</dbReference>
<evidence type="ECO:0000313" key="7">
    <source>
        <dbReference type="Proteomes" id="UP001202134"/>
    </source>
</evidence>
<accession>A0ABT0KPB9</accession>
<comment type="similarity">
    <text evidence="2">Belongs to the universal stress protein A family.</text>
</comment>
<evidence type="ECO:0000256" key="3">
    <source>
        <dbReference type="ARBA" id="ARBA00022490"/>
    </source>
</evidence>
<comment type="caution">
    <text evidence="6">The sequence shown here is derived from an EMBL/GenBank/DDBJ whole genome shotgun (WGS) entry which is preliminary data.</text>
</comment>
<dbReference type="Gene3D" id="3.40.50.12370">
    <property type="match status" value="1"/>
</dbReference>
<keyword evidence="3" id="KW-0963">Cytoplasm</keyword>
<evidence type="ECO:0000256" key="2">
    <source>
        <dbReference type="ARBA" id="ARBA00008791"/>
    </source>
</evidence>
<organism evidence="6 7">
    <name type="scientific">Shewanella electrodiphila</name>
    <dbReference type="NCBI Taxonomy" id="934143"/>
    <lineage>
        <taxon>Bacteria</taxon>
        <taxon>Pseudomonadati</taxon>
        <taxon>Pseudomonadota</taxon>
        <taxon>Gammaproteobacteria</taxon>
        <taxon>Alteromonadales</taxon>
        <taxon>Shewanellaceae</taxon>
        <taxon>Shewanella</taxon>
    </lineage>
</organism>
<dbReference type="SUPFAM" id="SSF52402">
    <property type="entry name" value="Adenine nucleotide alpha hydrolases-like"/>
    <property type="match status" value="1"/>
</dbReference>
<dbReference type="Pfam" id="PF00582">
    <property type="entry name" value="Usp"/>
    <property type="match status" value="1"/>
</dbReference>
<comment type="function">
    <text evidence="4">Required for resistance to DNA-damaging agents.</text>
</comment>
<feature type="domain" description="UspA" evidence="5">
    <location>
        <begin position="152"/>
        <end position="289"/>
    </location>
</feature>
<evidence type="ECO:0000313" key="6">
    <source>
        <dbReference type="EMBL" id="MCL1045386.1"/>
    </source>
</evidence>
<comment type="subcellular location">
    <subcellularLocation>
        <location evidence="1">Cytoplasm</location>
    </subcellularLocation>
</comment>
<keyword evidence="7" id="KW-1185">Reference proteome</keyword>
<gene>
    <name evidence="6" type="ORF">L2737_08615</name>
</gene>
<dbReference type="Proteomes" id="UP001202134">
    <property type="component" value="Unassembled WGS sequence"/>
</dbReference>
<protein>
    <submittedName>
        <fullName evidence="6">Universal stress protein</fullName>
    </submittedName>
</protein>
<evidence type="ECO:0000256" key="4">
    <source>
        <dbReference type="ARBA" id="ARBA00037131"/>
    </source>
</evidence>
<evidence type="ECO:0000259" key="5">
    <source>
        <dbReference type="Pfam" id="PF00582"/>
    </source>
</evidence>
<dbReference type="InterPro" id="IPR006016">
    <property type="entry name" value="UspA"/>
</dbReference>
<sequence>MDKLYIIAQKNQQQANAVSAGIELAKKMNLQPEIAAYSYESFSGDAYYNPRIAADVRQQILATQKLELEQQLSDIAADMTPTDMPFKIPFNITWCKDLAEHACQQAKPQQYAMMLKAIHESDYFLPADWQLIRHTKVPLMLLTHNLLSKAGTILMAVDLGSNKTVKKVLNQAVINQARRLAEVTGHELHLGFVIRIPKILRDMDILNSRVLIKEAYDKHQQAIEQIGIARDHVHILAGNPDMCLFELSCRLNAEYLVMGAVQRQGIMGRVIGNTAEAILARSRSHILLIPQQAVD</sequence>
<evidence type="ECO:0000256" key="1">
    <source>
        <dbReference type="ARBA" id="ARBA00004496"/>
    </source>
</evidence>
<proteinExistence type="inferred from homology"/>